<dbReference type="Pfam" id="PF00271">
    <property type="entry name" value="Helicase_C"/>
    <property type="match status" value="1"/>
</dbReference>
<dbReference type="InterPro" id="IPR001650">
    <property type="entry name" value="Helicase_C-like"/>
</dbReference>
<dbReference type="Gene3D" id="3.40.50.300">
    <property type="entry name" value="P-loop containing nucleotide triphosphate hydrolases"/>
    <property type="match status" value="2"/>
</dbReference>
<proteinExistence type="predicted"/>
<dbReference type="Proteomes" id="UP001198242">
    <property type="component" value="Unassembled WGS sequence"/>
</dbReference>
<organism evidence="2 3">
    <name type="scientific">Hominilimicola fabiformis</name>
    <dbReference type="NCBI Taxonomy" id="2885356"/>
    <lineage>
        <taxon>Bacteria</taxon>
        <taxon>Bacillati</taxon>
        <taxon>Bacillota</taxon>
        <taxon>Clostridia</taxon>
        <taxon>Eubacteriales</taxon>
        <taxon>Oscillospiraceae</taxon>
        <taxon>Hominilimicola</taxon>
    </lineage>
</organism>
<dbReference type="InterPro" id="IPR027417">
    <property type="entry name" value="P-loop_NTPase"/>
</dbReference>
<feature type="domain" description="Helicase C-terminal" evidence="1">
    <location>
        <begin position="745"/>
        <end position="894"/>
    </location>
</feature>
<dbReference type="GO" id="GO:0004386">
    <property type="term" value="F:helicase activity"/>
    <property type="evidence" value="ECO:0007669"/>
    <property type="project" value="UniProtKB-KW"/>
</dbReference>
<evidence type="ECO:0000313" key="2">
    <source>
        <dbReference type="EMBL" id="MCC2211687.1"/>
    </source>
</evidence>
<gene>
    <name evidence="2" type="ORF">LKE05_12940</name>
</gene>
<dbReference type="EMBL" id="JAJEQM010000023">
    <property type="protein sequence ID" value="MCC2211687.1"/>
    <property type="molecule type" value="Genomic_DNA"/>
</dbReference>
<sequence length="1010" mass="115330">MRKLPQLVPIIHHDKDILLKCFSDTLVYHKENGKRSMVAIRFGGYPEQVRGMSDAMYGGIAVEAEIEQHRVIISTQKKQCRRKLSHDGVYAEAMLIALDDEKKDTEEDEEKRKESIKQKKYIFCKENDRDALFEEIDKKISVPLIPEFKDFIIDELIKNEILIPLEVLSIEQSFDAYMLRMRNDEKDVIDIVNRGLASGAISIPNADKSQNDFKDINSVSKYLQEYGTVIAERIKDSFTPLYDPATEDICPILKDINKYLKSHTGYELYPAQLAVAEAVKRRLDEAKVAMIIAECGSGKTKIGSASLAAYQNGKKSFNVVLSPSHVTGKWVREIYETLPNTKAAVIHNITELQAVYKDYTKNNSTVYVILSKERARDGYMKRPAVRYSRGKGAYICPDCGAVIMEELNDDGTKYKVKVNQFFFKKENNKNHKCEECGANLWTAYNPDDYSLRHNKWVKIGNYGYVYRDFAYSHLERTKDKKVIEKLNDIISNPDMIFPALGGYRRYTLSGYIAEHIKEVDGLLCDELHQYKGDSGQGNAMANLVGCSKKVIGMTATLVNGYSSGIFYLLYRIAPNLMLADNKAYDNPTAFNSEYGVTEEVFEVEVSEYNENSRSRGSKVRERQLPGVSPLVYSRFLIESAVFLSLNDMGKALPDYEEIPIELSLSDEVKKEYDRIENALVSIMRNDRKASQKIMSKYLQLLSTYPEQPYNQDPVIHPIYKDKENPIITPRDTAAPEDLSEKDLATLDIVERKVKNGERVLIYTNWVRLDTQEKLKNLLSEKGYITEILRVNIPPDKRETWVEDKVRKGIDVLITNPSLVETGLDLNAFTTLVYYNIGYNLFTFRQSSRRSWRINQTAPRIEVYMLYYKGVMQERALKLMASKLAVATIIEGNLSDEGLAAMSECRDMTTLLAKELTLGIKSEVDDLSEAFKKMAIIHDRTEETQITEADENNVEEVKTDNQEKLKLYIPPVRVHTEVEISVSAAFSSKKRHSKAEYDDPDQISLFDLLAS</sequence>
<dbReference type="RefSeq" id="WP_022230562.1">
    <property type="nucleotide sequence ID" value="NZ_JAJEQM010000023.1"/>
</dbReference>
<keyword evidence="2" id="KW-0547">Nucleotide-binding</keyword>
<keyword evidence="2" id="KW-0378">Hydrolase</keyword>
<dbReference type="InterPro" id="IPR014001">
    <property type="entry name" value="Helicase_ATP-bd"/>
</dbReference>
<dbReference type="PANTHER" id="PTHR10799">
    <property type="entry name" value="SNF2/RAD54 HELICASE FAMILY"/>
    <property type="match status" value="1"/>
</dbReference>
<keyword evidence="2" id="KW-0067">ATP-binding</keyword>
<protein>
    <submittedName>
        <fullName evidence="2">DEAD/DEAH box helicase family protein</fullName>
    </submittedName>
</protein>
<reference evidence="2 3" key="1">
    <citation type="submission" date="2021-10" db="EMBL/GenBank/DDBJ databases">
        <title>Anaerobic single-cell dispensing facilitates the cultivation of human gut bacteria.</title>
        <authorList>
            <person name="Afrizal A."/>
        </authorList>
    </citation>
    <scope>NUCLEOTIDE SEQUENCE [LARGE SCALE GENOMIC DNA]</scope>
    <source>
        <strain evidence="2 3">CLA-AA-H232</strain>
    </source>
</reference>
<keyword evidence="3" id="KW-1185">Reference proteome</keyword>
<dbReference type="SMART" id="SM00487">
    <property type="entry name" value="DEXDc"/>
    <property type="match status" value="1"/>
</dbReference>
<accession>A0AAE3JAP6</accession>
<comment type="caution">
    <text evidence="2">The sequence shown here is derived from an EMBL/GenBank/DDBJ whole genome shotgun (WGS) entry which is preliminary data.</text>
</comment>
<dbReference type="PROSITE" id="PS51194">
    <property type="entry name" value="HELICASE_CTER"/>
    <property type="match status" value="1"/>
</dbReference>
<evidence type="ECO:0000313" key="3">
    <source>
        <dbReference type="Proteomes" id="UP001198242"/>
    </source>
</evidence>
<keyword evidence="2" id="KW-0347">Helicase</keyword>
<name>A0AAE3JAP6_9FIRM</name>
<dbReference type="AlphaFoldDB" id="A0AAE3JAP6"/>
<dbReference type="SUPFAM" id="SSF52540">
    <property type="entry name" value="P-loop containing nucleoside triphosphate hydrolases"/>
    <property type="match status" value="2"/>
</dbReference>
<evidence type="ECO:0000259" key="1">
    <source>
        <dbReference type="PROSITE" id="PS51194"/>
    </source>
</evidence>